<feature type="domain" description="HTH dtxR-type" evidence="13">
    <location>
        <begin position="6"/>
        <end position="68"/>
    </location>
</feature>
<dbReference type="InterPro" id="IPR022687">
    <property type="entry name" value="HTH_DTXR"/>
</dbReference>
<dbReference type="Pfam" id="PF01325">
    <property type="entry name" value="Fe_dep_repress"/>
    <property type="match status" value="1"/>
</dbReference>
<evidence type="ECO:0000256" key="10">
    <source>
        <dbReference type="ARBA" id="ARBA00023163"/>
    </source>
</evidence>
<dbReference type="InterPro" id="IPR036421">
    <property type="entry name" value="Fe_dep_repressor_sf"/>
</dbReference>
<keyword evidence="8" id="KW-0238">DNA-binding</keyword>
<keyword evidence="10" id="KW-0804">Transcription</keyword>
<dbReference type="InterPro" id="IPR036388">
    <property type="entry name" value="WH-like_DNA-bd_sf"/>
</dbReference>
<dbReference type="FunFam" id="1.10.60.10:FF:000004">
    <property type="entry name" value="DtxR family transcriptional regulator"/>
    <property type="match status" value="1"/>
</dbReference>
<keyword evidence="4" id="KW-0963">Cytoplasm</keyword>
<dbReference type="SMART" id="SM00899">
    <property type="entry name" value="FeoA"/>
    <property type="match status" value="1"/>
</dbReference>
<evidence type="ECO:0000313" key="14">
    <source>
        <dbReference type="EMBL" id="PRY02369.1"/>
    </source>
</evidence>
<comment type="subcellular location">
    <subcellularLocation>
        <location evidence="1">Cytoplasm</location>
    </subcellularLocation>
</comment>
<keyword evidence="9" id="KW-0010">Activator</keyword>
<evidence type="ECO:0000256" key="8">
    <source>
        <dbReference type="ARBA" id="ARBA00023125"/>
    </source>
</evidence>
<dbReference type="InterPro" id="IPR001367">
    <property type="entry name" value="Fe_dep_repressor"/>
</dbReference>
<dbReference type="InterPro" id="IPR050536">
    <property type="entry name" value="DtxR_MntR_Metal-Reg"/>
</dbReference>
<evidence type="ECO:0000256" key="5">
    <source>
        <dbReference type="ARBA" id="ARBA00022491"/>
    </source>
</evidence>
<proteinExistence type="inferred from homology"/>
<dbReference type="Gene3D" id="1.10.10.10">
    <property type="entry name" value="Winged helix-like DNA-binding domain superfamily/Winged helix DNA-binding domain"/>
    <property type="match status" value="1"/>
</dbReference>
<accession>A0A2T0QEM1</accession>
<dbReference type="GO" id="GO:0005737">
    <property type="term" value="C:cytoplasm"/>
    <property type="evidence" value="ECO:0007669"/>
    <property type="project" value="UniProtKB-SubCell"/>
</dbReference>
<protein>
    <recommendedName>
        <fullName evidence="12">Manganese transport regulator</fullName>
    </recommendedName>
</protein>
<comment type="subunit">
    <text evidence="3">Homodimer.</text>
</comment>
<keyword evidence="6" id="KW-0408">Iron</keyword>
<comment type="similarity">
    <text evidence="2">Belongs to the DtxR/MntR family.</text>
</comment>
<dbReference type="GO" id="GO:0003700">
    <property type="term" value="F:DNA-binding transcription factor activity"/>
    <property type="evidence" value="ECO:0007669"/>
    <property type="project" value="InterPro"/>
</dbReference>
<evidence type="ECO:0000256" key="4">
    <source>
        <dbReference type="ARBA" id="ARBA00022490"/>
    </source>
</evidence>
<dbReference type="SMART" id="SM00529">
    <property type="entry name" value="HTH_DTXR"/>
    <property type="match status" value="1"/>
</dbReference>
<dbReference type="AlphaFoldDB" id="A0A2T0QEM1"/>
<keyword evidence="7" id="KW-0805">Transcription regulation</keyword>
<evidence type="ECO:0000256" key="6">
    <source>
        <dbReference type="ARBA" id="ARBA00023004"/>
    </source>
</evidence>
<dbReference type="GO" id="GO:0046983">
    <property type="term" value="F:protein dimerization activity"/>
    <property type="evidence" value="ECO:0007669"/>
    <property type="project" value="InterPro"/>
</dbReference>
<dbReference type="PROSITE" id="PS50944">
    <property type="entry name" value="HTH_DTXR"/>
    <property type="match status" value="1"/>
</dbReference>
<evidence type="ECO:0000256" key="11">
    <source>
        <dbReference type="ARBA" id="ARBA00023211"/>
    </source>
</evidence>
<gene>
    <name evidence="14" type="ORF">CLV72_101971</name>
</gene>
<dbReference type="InterPro" id="IPR007167">
    <property type="entry name" value="Fe-transptr_FeoA-like"/>
</dbReference>
<evidence type="ECO:0000256" key="12">
    <source>
        <dbReference type="ARBA" id="ARBA00032593"/>
    </source>
</evidence>
<evidence type="ECO:0000259" key="13">
    <source>
        <dbReference type="PROSITE" id="PS50944"/>
    </source>
</evidence>
<evidence type="ECO:0000256" key="2">
    <source>
        <dbReference type="ARBA" id="ARBA00007871"/>
    </source>
</evidence>
<dbReference type="SUPFAM" id="SSF46785">
    <property type="entry name" value="Winged helix' DNA-binding domain"/>
    <property type="match status" value="1"/>
</dbReference>
<dbReference type="PANTHER" id="PTHR33238:SF11">
    <property type="entry name" value="TRANSCRIPTIONAL REGULATOR MNTR"/>
    <property type="match status" value="1"/>
</dbReference>
<dbReference type="OrthoDB" id="9791355at2"/>
<name>A0A2T0QEM1_9ACTN</name>
<dbReference type="SUPFAM" id="SSF47979">
    <property type="entry name" value="Iron-dependent repressor protein, dimerization domain"/>
    <property type="match status" value="1"/>
</dbReference>
<dbReference type="Pfam" id="PF04023">
    <property type="entry name" value="FeoA"/>
    <property type="match status" value="1"/>
</dbReference>
<dbReference type="Pfam" id="PF02742">
    <property type="entry name" value="Fe_dep_repr_C"/>
    <property type="match status" value="1"/>
</dbReference>
<dbReference type="Gene3D" id="2.30.30.90">
    <property type="match status" value="1"/>
</dbReference>
<comment type="caution">
    <text evidence="14">The sequence shown here is derived from an EMBL/GenBank/DDBJ whole genome shotgun (WGS) entry which is preliminary data.</text>
</comment>
<dbReference type="GO" id="GO:0003677">
    <property type="term" value="F:DNA binding"/>
    <property type="evidence" value="ECO:0007669"/>
    <property type="project" value="UniProtKB-KW"/>
</dbReference>
<dbReference type="InterPro" id="IPR022689">
    <property type="entry name" value="Iron_dep_repressor"/>
</dbReference>
<dbReference type="RefSeq" id="WP_106239812.1">
    <property type="nucleotide sequence ID" value="NZ_PVZC01000001.1"/>
</dbReference>
<evidence type="ECO:0000256" key="7">
    <source>
        <dbReference type="ARBA" id="ARBA00023015"/>
    </source>
</evidence>
<dbReference type="Proteomes" id="UP000237846">
    <property type="component" value="Unassembled WGS sequence"/>
</dbReference>
<dbReference type="Gene3D" id="1.10.60.10">
    <property type="entry name" value="Iron dependent repressor, metal binding and dimerisation domain"/>
    <property type="match status" value="1"/>
</dbReference>
<organism evidence="14 15">
    <name type="scientific">Allonocardiopsis opalescens</name>
    <dbReference type="NCBI Taxonomy" id="1144618"/>
    <lineage>
        <taxon>Bacteria</taxon>
        <taxon>Bacillati</taxon>
        <taxon>Actinomycetota</taxon>
        <taxon>Actinomycetes</taxon>
        <taxon>Streptosporangiales</taxon>
        <taxon>Allonocardiopsis</taxon>
    </lineage>
</organism>
<dbReference type="EMBL" id="PVZC01000001">
    <property type="protein sequence ID" value="PRY02369.1"/>
    <property type="molecule type" value="Genomic_DNA"/>
</dbReference>
<reference evidence="14 15" key="1">
    <citation type="submission" date="2018-03" db="EMBL/GenBank/DDBJ databases">
        <title>Genomic Encyclopedia of Archaeal and Bacterial Type Strains, Phase II (KMG-II): from individual species to whole genera.</title>
        <authorList>
            <person name="Goeker M."/>
        </authorList>
    </citation>
    <scope>NUCLEOTIDE SEQUENCE [LARGE SCALE GENOMIC DNA]</scope>
    <source>
        <strain evidence="14 15">DSM 45601</strain>
    </source>
</reference>
<keyword evidence="5" id="KW-0678">Repressor</keyword>
<dbReference type="InterPro" id="IPR038157">
    <property type="entry name" value="FeoA_core_dom"/>
</dbReference>
<dbReference type="PANTHER" id="PTHR33238">
    <property type="entry name" value="IRON (METAL) DEPENDENT REPRESSOR, DTXR FAMILY"/>
    <property type="match status" value="1"/>
</dbReference>
<evidence type="ECO:0000256" key="1">
    <source>
        <dbReference type="ARBA" id="ARBA00004496"/>
    </source>
</evidence>
<dbReference type="GO" id="GO:0046914">
    <property type="term" value="F:transition metal ion binding"/>
    <property type="evidence" value="ECO:0007669"/>
    <property type="project" value="InterPro"/>
</dbReference>
<dbReference type="GO" id="GO:0045892">
    <property type="term" value="P:negative regulation of DNA-templated transcription"/>
    <property type="evidence" value="ECO:0007669"/>
    <property type="project" value="TreeGrafter"/>
</dbReference>
<evidence type="ECO:0000256" key="3">
    <source>
        <dbReference type="ARBA" id="ARBA00011738"/>
    </source>
</evidence>
<sequence>MTTSGLTPTAQDYLKVIWGAQEWSDEPVTTSALAERLGVSTPTVSEAVKRLAAKGLVSHPRYGSIALTESGRRAALDMVRRHRLLETFLVTYLGYGWDEVHEEAEILEHAVSAAFVDRLERRLGRPTRDPHGDPIPSRDGELPELPAVSLCELAEGAAGQVARVSDADAELLRYLSGAGIGLDGWITVVRHQAAAGVLTVEVDGRRVDLGLPAARAVWVVRK</sequence>
<keyword evidence="11" id="KW-0464">Manganese</keyword>
<keyword evidence="15" id="KW-1185">Reference proteome</keyword>
<dbReference type="SUPFAM" id="SSF50037">
    <property type="entry name" value="C-terminal domain of transcriptional repressors"/>
    <property type="match status" value="1"/>
</dbReference>
<dbReference type="InterPro" id="IPR036390">
    <property type="entry name" value="WH_DNA-bd_sf"/>
</dbReference>
<dbReference type="InterPro" id="IPR008988">
    <property type="entry name" value="Transcriptional_repressor_C"/>
</dbReference>
<evidence type="ECO:0000313" key="15">
    <source>
        <dbReference type="Proteomes" id="UP000237846"/>
    </source>
</evidence>
<evidence type="ECO:0000256" key="9">
    <source>
        <dbReference type="ARBA" id="ARBA00023159"/>
    </source>
</evidence>